<dbReference type="InterPro" id="IPR007185">
    <property type="entry name" value="DNA_pol_a/d/e_bsu"/>
</dbReference>
<dbReference type="Pfam" id="PF22062">
    <property type="entry name" value="OB_DPOA2"/>
    <property type="match status" value="1"/>
</dbReference>
<dbReference type="FunFam" id="3.60.21.60:FF:000008">
    <property type="entry name" value="DNA polymerase alpha subunit B"/>
    <property type="match status" value="1"/>
</dbReference>
<dbReference type="GO" id="GO:0003677">
    <property type="term" value="F:DNA binding"/>
    <property type="evidence" value="ECO:0007669"/>
    <property type="project" value="InterPro"/>
</dbReference>
<feature type="domain" description="DNA polymerase alpha/delta/epsilon subunit B" evidence="8">
    <location>
        <begin position="429"/>
        <end position="664"/>
    </location>
</feature>
<dbReference type="AlphaFoldDB" id="A0A101MHT1"/>
<feature type="region of interest" description="Disordered" evidence="7">
    <location>
        <begin position="183"/>
        <end position="205"/>
    </location>
</feature>
<organism evidence="10 11">
    <name type="scientific">Penicillium freii</name>
    <dbReference type="NCBI Taxonomy" id="48697"/>
    <lineage>
        <taxon>Eukaryota</taxon>
        <taxon>Fungi</taxon>
        <taxon>Dikarya</taxon>
        <taxon>Ascomycota</taxon>
        <taxon>Pezizomycotina</taxon>
        <taxon>Eurotiomycetes</taxon>
        <taxon>Eurotiomycetidae</taxon>
        <taxon>Eurotiales</taxon>
        <taxon>Aspergillaceae</taxon>
        <taxon>Penicillium</taxon>
    </lineage>
</organism>
<evidence type="ECO:0000256" key="1">
    <source>
        <dbReference type="ARBA" id="ARBA00004123"/>
    </source>
</evidence>
<evidence type="ECO:0000259" key="9">
    <source>
        <dbReference type="Pfam" id="PF22062"/>
    </source>
</evidence>
<dbReference type="PANTHER" id="PTHR23061:SF12">
    <property type="entry name" value="DNA POLYMERASE ALPHA SUBUNIT B"/>
    <property type="match status" value="1"/>
</dbReference>
<keyword evidence="4 6" id="KW-0235">DNA replication</keyword>
<dbReference type="Pfam" id="PF04042">
    <property type="entry name" value="DNA_pol_E_B"/>
    <property type="match status" value="1"/>
</dbReference>
<dbReference type="FunFam" id="3.60.21.60:FF:000005">
    <property type="entry name" value="DNA polymerase alpha subunit B"/>
    <property type="match status" value="1"/>
</dbReference>
<evidence type="ECO:0000256" key="7">
    <source>
        <dbReference type="SAM" id="MobiDB-lite"/>
    </source>
</evidence>
<evidence type="ECO:0000256" key="2">
    <source>
        <dbReference type="ARBA" id="ARBA00007299"/>
    </source>
</evidence>
<dbReference type="PANTHER" id="PTHR23061">
    <property type="entry name" value="DNA POLYMERASE 2 ALPHA 70 KDA SUBUNIT"/>
    <property type="match status" value="1"/>
</dbReference>
<dbReference type="PIRSF" id="PIRSF018300">
    <property type="entry name" value="DNA_pol_alph_2"/>
    <property type="match status" value="1"/>
</dbReference>
<feature type="domain" description="DNA polymerase alpha subunit B OB" evidence="9">
    <location>
        <begin position="291"/>
        <end position="398"/>
    </location>
</feature>
<evidence type="ECO:0000256" key="6">
    <source>
        <dbReference type="PIRNR" id="PIRNR018300"/>
    </source>
</evidence>
<comment type="subcellular location">
    <subcellularLocation>
        <location evidence="1 6">Nucleus</location>
    </subcellularLocation>
</comment>
<dbReference type="InterPro" id="IPR054300">
    <property type="entry name" value="OB_DPOA2"/>
</dbReference>
<comment type="similarity">
    <text evidence="2 6">Belongs to the DNA polymerase alpha subunit B family.</text>
</comment>
<dbReference type="GO" id="GO:0006270">
    <property type="term" value="P:DNA replication initiation"/>
    <property type="evidence" value="ECO:0007669"/>
    <property type="project" value="TreeGrafter"/>
</dbReference>
<evidence type="ECO:0000256" key="5">
    <source>
        <dbReference type="ARBA" id="ARBA00023242"/>
    </source>
</evidence>
<evidence type="ECO:0000256" key="4">
    <source>
        <dbReference type="ARBA" id="ARBA00022705"/>
    </source>
</evidence>
<sequence>MKNKFRGNQLTNSCDQHLGRSTPIKCSNNITALGRLGQRHGLTRLARICTFNVQLPFHDTHLATMDAEGELNEFFAGSFPDGIPKDILAELLSMLRVHSIPAEELFYKWESYSIKMGEGVTLTMQTVRGFKQDVQEALERESRDKAGRHTEKRGANTATPRGAAAAGGDMFGMFDQLTPTASNGRTGNGFGSAKRKAEFTSPATPRVSKFEKFGSQAGAKTPTGTPGDGMQAVSFSDRPNPGQTMETLNAHLSLPETPMAPFSEPRIKPTANTDLKKFGYKPMGMKLSEASEILDDRIDEFATIFQAEFNSDEITFGSAAIQSTSEIIAVGRIASDSLEGKLNPASLVLETSRRTGAGRRVPLKVDSVSSVNFFPGQIVALRGINPSGEYFTVKEVLPIPLLPPAASSAVALDNINERLDGDANPPLNIMVAAGPYTADDNLDFEPLQELCQKAAESYADSLVLMGPFLDIEHPLLASGDFDLPDIKGLDPDTATLSIMFRHCISVPLARLAAAVPSITIVMVPSVRDALSRHVSWPQEQLPKKDLGLPKQVRIVSNPVTLSFNECVIGMCSHDVLSELRREEVLNGRPAEGNLLTRLPKYLVEQRHFFPLFPPTARSNLPKPGSEGSLATGAMVDLPYMKLGEWWNVRPDILIVPSMLPPFVKVVDSVLVINPGTLSKRRAAGSYAQMAVHPRLVAEDEREQKQLGHKLYERARVDINRI</sequence>
<feature type="compositionally biased region" description="Basic and acidic residues" evidence="7">
    <location>
        <begin position="136"/>
        <end position="154"/>
    </location>
</feature>
<name>A0A101MHT1_PENFR</name>
<gene>
    <name evidence="10" type="ORF">ACN42_g6292</name>
</gene>
<reference evidence="10 11" key="1">
    <citation type="submission" date="2015-10" db="EMBL/GenBank/DDBJ databases">
        <title>Genome sequencing of Penicillium freii.</title>
        <authorList>
            <person name="Nguyen H.D."/>
            <person name="Visagie C.M."/>
            <person name="Seifert K.A."/>
        </authorList>
    </citation>
    <scope>NUCLEOTIDE SEQUENCE [LARGE SCALE GENOMIC DNA]</scope>
    <source>
        <strain evidence="10 11">DAOM 242723</strain>
    </source>
</reference>
<evidence type="ECO:0000256" key="3">
    <source>
        <dbReference type="ARBA" id="ARBA00018596"/>
    </source>
</evidence>
<dbReference type="STRING" id="48697.A0A101MHT1"/>
<evidence type="ECO:0000313" key="10">
    <source>
        <dbReference type="EMBL" id="KUM60851.1"/>
    </source>
</evidence>
<accession>A0A101MHT1</accession>
<evidence type="ECO:0000313" key="11">
    <source>
        <dbReference type="Proteomes" id="UP000055045"/>
    </source>
</evidence>
<dbReference type="Proteomes" id="UP000055045">
    <property type="component" value="Unassembled WGS sequence"/>
</dbReference>
<dbReference type="InterPro" id="IPR016722">
    <property type="entry name" value="DNA_pol_alpha_bsu"/>
</dbReference>
<protein>
    <recommendedName>
        <fullName evidence="3 6">DNA polymerase alpha subunit B</fullName>
    </recommendedName>
</protein>
<feature type="region of interest" description="Disordered" evidence="7">
    <location>
        <begin position="136"/>
        <end position="167"/>
    </location>
</feature>
<dbReference type="GO" id="GO:0005658">
    <property type="term" value="C:alpha DNA polymerase:primase complex"/>
    <property type="evidence" value="ECO:0007669"/>
    <property type="project" value="TreeGrafter"/>
</dbReference>
<proteinExistence type="inferred from homology"/>
<evidence type="ECO:0000259" key="8">
    <source>
        <dbReference type="Pfam" id="PF04042"/>
    </source>
</evidence>
<comment type="caution">
    <text evidence="10">The sequence shown here is derived from an EMBL/GenBank/DDBJ whole genome shotgun (WGS) entry which is preliminary data.</text>
</comment>
<keyword evidence="5 6" id="KW-0539">Nucleus</keyword>
<dbReference type="Gene3D" id="3.60.21.60">
    <property type="match status" value="2"/>
</dbReference>
<dbReference type="EMBL" id="LLXE01000158">
    <property type="protein sequence ID" value="KUM60851.1"/>
    <property type="molecule type" value="Genomic_DNA"/>
</dbReference>
<comment type="function">
    <text evidence="6">Accessory subunit of the DNA polymerase alpha complex (also known as the alpha DNA polymerase-primase complex) which plays an essential role in the initiation of DNA synthesis.</text>
</comment>
<keyword evidence="11" id="KW-1185">Reference proteome</keyword>
<feature type="compositionally biased region" description="Low complexity" evidence="7">
    <location>
        <begin position="155"/>
        <end position="167"/>
    </location>
</feature>